<evidence type="ECO:0000313" key="2">
    <source>
        <dbReference type="Proteomes" id="UP001162992"/>
    </source>
</evidence>
<comment type="caution">
    <text evidence="1">The sequence shown here is derived from an EMBL/GenBank/DDBJ whole genome shotgun (WGS) entry which is preliminary data.</text>
</comment>
<organism evidence="1 2">
    <name type="scientific">Diphasiastrum complanatum</name>
    <name type="common">Issler's clubmoss</name>
    <name type="synonym">Lycopodium complanatum</name>
    <dbReference type="NCBI Taxonomy" id="34168"/>
    <lineage>
        <taxon>Eukaryota</taxon>
        <taxon>Viridiplantae</taxon>
        <taxon>Streptophyta</taxon>
        <taxon>Embryophyta</taxon>
        <taxon>Tracheophyta</taxon>
        <taxon>Lycopodiopsida</taxon>
        <taxon>Lycopodiales</taxon>
        <taxon>Lycopodiaceae</taxon>
        <taxon>Lycopodioideae</taxon>
        <taxon>Diphasiastrum</taxon>
    </lineage>
</organism>
<gene>
    <name evidence="1" type="ORF">O6H91_01G006600</name>
</gene>
<proteinExistence type="predicted"/>
<reference evidence="2" key="1">
    <citation type="journal article" date="2024" name="Proc. Natl. Acad. Sci. U.S.A.">
        <title>Extraordinary preservation of gene collinearity over three hundred million years revealed in homosporous lycophytes.</title>
        <authorList>
            <person name="Li C."/>
            <person name="Wickell D."/>
            <person name="Kuo L.Y."/>
            <person name="Chen X."/>
            <person name="Nie B."/>
            <person name="Liao X."/>
            <person name="Peng D."/>
            <person name="Ji J."/>
            <person name="Jenkins J."/>
            <person name="Williams M."/>
            <person name="Shu S."/>
            <person name="Plott C."/>
            <person name="Barry K."/>
            <person name="Rajasekar S."/>
            <person name="Grimwood J."/>
            <person name="Han X."/>
            <person name="Sun S."/>
            <person name="Hou Z."/>
            <person name="He W."/>
            <person name="Dai G."/>
            <person name="Sun C."/>
            <person name="Schmutz J."/>
            <person name="Leebens-Mack J.H."/>
            <person name="Li F.W."/>
            <person name="Wang L."/>
        </authorList>
    </citation>
    <scope>NUCLEOTIDE SEQUENCE [LARGE SCALE GENOMIC DNA]</scope>
    <source>
        <strain evidence="2">cv. PW_Plant_1</strain>
    </source>
</reference>
<accession>A0ACC2EMR4</accession>
<evidence type="ECO:0000313" key="1">
    <source>
        <dbReference type="EMBL" id="KAJ7567772.1"/>
    </source>
</evidence>
<sequence>MGDQYRSHSGESSPHSDESGGHYGRGHDSSSIREQDRLLPIANVGRIMKKGLPSNAKISKDAKETVQECVSEFISFITGEASDKCQREKRKTVNGDDLLWAMITLGFEDYVEPLRMYLHRYRELEGEKVTMAKQGDQSSTKEGLSSAPMSGSSNLAVHPQMQLVHDPSYGQPQMYGQHPMMAAYGMHMHNAADASSDQLQ</sequence>
<dbReference type="EMBL" id="CM055092">
    <property type="protein sequence ID" value="KAJ7567772.1"/>
    <property type="molecule type" value="Genomic_DNA"/>
</dbReference>
<dbReference type="Proteomes" id="UP001162992">
    <property type="component" value="Chromosome 1"/>
</dbReference>
<protein>
    <submittedName>
        <fullName evidence="1">Uncharacterized protein</fullName>
    </submittedName>
</protein>
<keyword evidence="2" id="KW-1185">Reference proteome</keyword>
<name>A0ACC2EMR4_DIPCM</name>